<sequence>MVPKVYFSPPMRTQPTDAGPESSSTSISAPVPTPPSVRDVSPSICLELVEFKDLLRQFRALDDGVTLRLNRSSARSRDTGTSAPPSLLQQHDKRFSSAAAADLGKSTYASLNDTVCASFWRELLDVWVRREDTIRYCIAVNGQAANPAAGATNPDSRLDKDYVAAPAPAPAWSRAENRAEFTERQLRNELAVESIIRRRSLEVFKSRCRTFVPTPSDTVEGAREQAFWEGK</sequence>
<dbReference type="EMBL" id="CP119965">
    <property type="protein sequence ID" value="WFD40820.1"/>
    <property type="molecule type" value="Genomic_DNA"/>
</dbReference>
<dbReference type="Proteomes" id="UP001217754">
    <property type="component" value="Chromosome 8"/>
</dbReference>
<gene>
    <name evidence="3" type="ORF">MJAP1_003809</name>
</gene>
<dbReference type="GeneID" id="85227460"/>
<proteinExistence type="inferred from homology"/>
<evidence type="ECO:0008006" key="5">
    <source>
        <dbReference type="Google" id="ProtNLM"/>
    </source>
</evidence>
<evidence type="ECO:0000313" key="4">
    <source>
        <dbReference type="Proteomes" id="UP001217754"/>
    </source>
</evidence>
<evidence type="ECO:0000256" key="1">
    <source>
        <dbReference type="ARBA" id="ARBA00024204"/>
    </source>
</evidence>
<keyword evidence="4" id="KW-1185">Reference proteome</keyword>
<name>A0AAF0F4T1_9BASI</name>
<dbReference type="PANTHER" id="PTHR31905">
    <property type="entry name" value="COILED-COIL DOMAIN-CONTAINING PROTEIN 58"/>
    <property type="match status" value="1"/>
</dbReference>
<dbReference type="InterPro" id="IPR019171">
    <property type="entry name" value="MIX23"/>
</dbReference>
<reference evidence="3" key="1">
    <citation type="submission" date="2023-03" db="EMBL/GenBank/DDBJ databases">
        <title>Mating type loci evolution in Malassezia.</title>
        <authorList>
            <person name="Coelho M.A."/>
        </authorList>
    </citation>
    <scope>NUCLEOTIDE SEQUENCE</scope>
    <source>
        <strain evidence="3">CBS 9431</strain>
    </source>
</reference>
<feature type="region of interest" description="Disordered" evidence="2">
    <location>
        <begin position="1"/>
        <end position="36"/>
    </location>
</feature>
<evidence type="ECO:0000313" key="3">
    <source>
        <dbReference type="EMBL" id="WFD40820.1"/>
    </source>
</evidence>
<dbReference type="GO" id="GO:0005758">
    <property type="term" value="C:mitochondrial intermembrane space"/>
    <property type="evidence" value="ECO:0007669"/>
    <property type="project" value="InterPro"/>
</dbReference>
<dbReference type="AlphaFoldDB" id="A0AAF0F4T1"/>
<dbReference type="Pfam" id="PF09774">
    <property type="entry name" value="MIX23"/>
    <property type="match status" value="1"/>
</dbReference>
<organism evidence="3 4">
    <name type="scientific">Malassezia japonica</name>
    <dbReference type="NCBI Taxonomy" id="223818"/>
    <lineage>
        <taxon>Eukaryota</taxon>
        <taxon>Fungi</taxon>
        <taxon>Dikarya</taxon>
        <taxon>Basidiomycota</taxon>
        <taxon>Ustilaginomycotina</taxon>
        <taxon>Malasseziomycetes</taxon>
        <taxon>Malasseziales</taxon>
        <taxon>Malasseziaceae</taxon>
        <taxon>Malassezia</taxon>
    </lineage>
</organism>
<feature type="compositionally biased region" description="Polar residues" evidence="2">
    <location>
        <begin position="11"/>
        <end position="28"/>
    </location>
</feature>
<dbReference type="PANTHER" id="PTHR31905:SF2">
    <property type="entry name" value="PROTEIN MIX23"/>
    <property type="match status" value="1"/>
</dbReference>
<comment type="similarity">
    <text evidence="1">Belongs to the MIX23 family.</text>
</comment>
<accession>A0AAF0F4T1</accession>
<protein>
    <recommendedName>
        <fullName evidence="5">Caffeine-induced death protein 2</fullName>
    </recommendedName>
</protein>
<dbReference type="RefSeq" id="XP_060123717.1">
    <property type="nucleotide sequence ID" value="XM_060267734.1"/>
</dbReference>
<evidence type="ECO:0000256" key="2">
    <source>
        <dbReference type="SAM" id="MobiDB-lite"/>
    </source>
</evidence>